<gene>
    <name evidence="2" type="ORF">CITCOLO1_LOCUS20349</name>
</gene>
<dbReference type="PANTHER" id="PTHR46929:SF29">
    <property type="entry name" value="MYB_SANT-LIKE DOMAIN-CONTAINING PROTEIN"/>
    <property type="match status" value="1"/>
</dbReference>
<feature type="domain" description="Myb/SANT-like" evidence="1">
    <location>
        <begin position="48"/>
        <end position="112"/>
    </location>
</feature>
<organism evidence="2 3">
    <name type="scientific">Citrullus colocynthis</name>
    <name type="common">colocynth</name>
    <dbReference type="NCBI Taxonomy" id="252529"/>
    <lineage>
        <taxon>Eukaryota</taxon>
        <taxon>Viridiplantae</taxon>
        <taxon>Streptophyta</taxon>
        <taxon>Embryophyta</taxon>
        <taxon>Tracheophyta</taxon>
        <taxon>Spermatophyta</taxon>
        <taxon>Magnoliopsida</taxon>
        <taxon>eudicotyledons</taxon>
        <taxon>Gunneridae</taxon>
        <taxon>Pentapetalae</taxon>
        <taxon>rosids</taxon>
        <taxon>fabids</taxon>
        <taxon>Cucurbitales</taxon>
        <taxon>Cucurbitaceae</taxon>
        <taxon>Benincaseae</taxon>
        <taxon>Citrullus</taxon>
    </lineage>
</organism>
<reference evidence="2 3" key="1">
    <citation type="submission" date="2024-03" db="EMBL/GenBank/DDBJ databases">
        <authorList>
            <person name="Gkanogiannis A."/>
            <person name="Becerra Lopez-Lavalle L."/>
        </authorList>
    </citation>
    <scope>NUCLEOTIDE SEQUENCE [LARGE SCALE GENOMIC DNA]</scope>
</reference>
<dbReference type="Proteomes" id="UP001642487">
    <property type="component" value="Chromosome 8"/>
</dbReference>
<dbReference type="EMBL" id="OZ021742">
    <property type="protein sequence ID" value="CAK9327949.1"/>
    <property type="molecule type" value="Genomic_DNA"/>
</dbReference>
<proteinExistence type="predicted"/>
<name>A0ABP0Z597_9ROSI</name>
<evidence type="ECO:0000313" key="2">
    <source>
        <dbReference type="EMBL" id="CAK9327949.1"/>
    </source>
</evidence>
<protein>
    <recommendedName>
        <fullName evidence="1">Myb/SANT-like domain-containing protein</fullName>
    </recommendedName>
</protein>
<accession>A0ABP0Z597</accession>
<evidence type="ECO:0000313" key="3">
    <source>
        <dbReference type="Proteomes" id="UP001642487"/>
    </source>
</evidence>
<evidence type="ECO:0000259" key="1">
    <source>
        <dbReference type="Pfam" id="PF12776"/>
    </source>
</evidence>
<dbReference type="PANTHER" id="PTHR46929">
    <property type="entry name" value="EXPRESSED PROTEIN"/>
    <property type="match status" value="1"/>
</dbReference>
<dbReference type="Pfam" id="PF12776">
    <property type="entry name" value="Myb_DNA-bind_3"/>
    <property type="match status" value="1"/>
</dbReference>
<sequence length="178" mass="20095">MEIRRNWLISKLRSSQSHSSSAMYQKVHLPGSLPGSYNRKERQNYLVWTTKMDHFLPKILVKQVKEGNRVDGTWTPAAYTAALQVLNENFGGGLTKEHMVAAENSVWNNYIKAHPNARQYQGKFIELYDAWCNIMGEQAISTFSDGGAEAKEIRTKSKDGSDSLIVLDVQSSEKLARS</sequence>
<keyword evidence="3" id="KW-1185">Reference proteome</keyword>
<dbReference type="InterPro" id="IPR024752">
    <property type="entry name" value="Myb/SANT-like_dom"/>
</dbReference>